<protein>
    <submittedName>
        <fullName evidence="3">NIPSNAP domain-containing protein</fullName>
    </submittedName>
</protein>
<dbReference type="Proteomes" id="UP000465302">
    <property type="component" value="Unassembled WGS sequence"/>
</dbReference>
<accession>A0A2A7N7V6</accession>
<evidence type="ECO:0000313" key="5">
    <source>
        <dbReference type="Proteomes" id="UP000465302"/>
    </source>
</evidence>
<dbReference type="EMBL" id="PDCP01000011">
    <property type="protein sequence ID" value="PEG40182.1"/>
    <property type="molecule type" value="Genomic_DNA"/>
</dbReference>
<dbReference type="InterPro" id="IPR012577">
    <property type="entry name" value="NIPSNAP"/>
</dbReference>
<keyword evidence="4" id="KW-1185">Reference proteome</keyword>
<dbReference type="InterPro" id="IPR011008">
    <property type="entry name" value="Dimeric_a/b-barrel"/>
</dbReference>
<sequence>MLALRIYTLRTPEALQRYGTVHWARHLATFTIFGVTTHGVWTERSGGENRLVALIRYPRGADPQHLTRHVMASPEFAADMDGFNVDDIVDVQSISLDPTSFSPIHRRPQECST</sequence>
<comment type="caution">
    <text evidence="3">The sequence shown here is derived from an EMBL/GenBank/DDBJ whole genome shotgun (WGS) entry which is preliminary data.</text>
</comment>
<name>A0A2A7N7V6_MYCAG</name>
<organism evidence="3 4">
    <name type="scientific">Mycolicibacterium agri</name>
    <name type="common">Mycobacterium agri</name>
    <dbReference type="NCBI Taxonomy" id="36811"/>
    <lineage>
        <taxon>Bacteria</taxon>
        <taxon>Bacillati</taxon>
        <taxon>Actinomycetota</taxon>
        <taxon>Actinomycetes</taxon>
        <taxon>Mycobacteriales</taxon>
        <taxon>Mycobacteriaceae</taxon>
        <taxon>Mycolicibacterium</taxon>
    </lineage>
</organism>
<evidence type="ECO:0000259" key="1">
    <source>
        <dbReference type="Pfam" id="PF07978"/>
    </source>
</evidence>
<dbReference type="Proteomes" id="UP000220914">
    <property type="component" value="Unassembled WGS sequence"/>
</dbReference>
<evidence type="ECO:0000313" key="4">
    <source>
        <dbReference type="Proteomes" id="UP000220914"/>
    </source>
</evidence>
<dbReference type="RefSeq" id="WP_097939545.1">
    <property type="nucleotide sequence ID" value="NZ_PDCP01000011.1"/>
</dbReference>
<proteinExistence type="predicted"/>
<reference evidence="2 5" key="2">
    <citation type="journal article" date="2019" name="Emerg. Microbes Infect.">
        <title>Comprehensive subspecies identification of 175 nontuberculous mycobacteria species based on 7547 genomic profiles.</title>
        <authorList>
            <person name="Matsumoto Y."/>
            <person name="Kinjo T."/>
            <person name="Motooka D."/>
            <person name="Nabeya D."/>
            <person name="Jung N."/>
            <person name="Uechi K."/>
            <person name="Horii T."/>
            <person name="Iida T."/>
            <person name="Fujita J."/>
            <person name="Nakamura S."/>
        </authorList>
    </citation>
    <scope>NUCLEOTIDE SEQUENCE [LARGE SCALE GENOMIC DNA]</scope>
    <source>
        <strain evidence="2 5">JCM 6377</strain>
    </source>
</reference>
<gene>
    <name evidence="3" type="ORF">CQY20_07970</name>
    <name evidence="2" type="ORF">MAGR_72190</name>
</gene>
<feature type="domain" description="NIPSNAP" evidence="1">
    <location>
        <begin position="4"/>
        <end position="103"/>
    </location>
</feature>
<dbReference type="OrthoDB" id="2297285at2"/>
<evidence type="ECO:0000313" key="3">
    <source>
        <dbReference type="EMBL" id="PEG40182.1"/>
    </source>
</evidence>
<dbReference type="Pfam" id="PF07978">
    <property type="entry name" value="NIPSNAP"/>
    <property type="match status" value="1"/>
</dbReference>
<dbReference type="AlphaFoldDB" id="A0A2A7N7V6"/>
<reference evidence="2" key="3">
    <citation type="submission" date="2020-02" db="EMBL/GenBank/DDBJ databases">
        <authorList>
            <person name="Matsumoto Y."/>
            <person name="Motooka D."/>
            <person name="Nakamura S."/>
        </authorList>
    </citation>
    <scope>NUCLEOTIDE SEQUENCE</scope>
    <source>
        <strain evidence="2">JCM 6377</strain>
    </source>
</reference>
<dbReference type="Gene3D" id="3.30.70.100">
    <property type="match status" value="1"/>
</dbReference>
<dbReference type="SUPFAM" id="SSF54909">
    <property type="entry name" value="Dimeric alpha+beta barrel"/>
    <property type="match status" value="1"/>
</dbReference>
<reference evidence="3 4" key="1">
    <citation type="submission" date="2017-10" db="EMBL/GenBank/DDBJ databases">
        <title>The new phylogeny of genus Mycobacterium.</title>
        <authorList>
            <person name="Tortoli E."/>
            <person name="Trovato A."/>
            <person name="Cirillo D.M."/>
        </authorList>
    </citation>
    <scope>NUCLEOTIDE SEQUENCE [LARGE SCALE GENOMIC DNA]</scope>
    <source>
        <strain evidence="3 4">CCUG37673</strain>
    </source>
</reference>
<dbReference type="EMBL" id="BLKS01000004">
    <property type="protein sequence ID" value="GFG55778.1"/>
    <property type="molecule type" value="Genomic_DNA"/>
</dbReference>
<evidence type="ECO:0000313" key="2">
    <source>
        <dbReference type="EMBL" id="GFG55778.1"/>
    </source>
</evidence>